<dbReference type="AlphaFoldDB" id="A0AAV9Z5D4"/>
<dbReference type="InterPro" id="IPR016024">
    <property type="entry name" value="ARM-type_fold"/>
</dbReference>
<comment type="caution">
    <text evidence="4">The sequence shown here is derived from an EMBL/GenBank/DDBJ whole genome shotgun (WGS) entry which is preliminary data.</text>
</comment>
<dbReference type="PROSITE" id="PS50303">
    <property type="entry name" value="PUM_HD"/>
    <property type="match status" value="1"/>
</dbReference>
<feature type="repeat" description="Pumilio" evidence="2">
    <location>
        <begin position="320"/>
        <end position="355"/>
    </location>
</feature>
<evidence type="ECO:0000313" key="5">
    <source>
        <dbReference type="Proteomes" id="UP001362999"/>
    </source>
</evidence>
<evidence type="ECO:0000259" key="3">
    <source>
        <dbReference type="PROSITE" id="PS50303"/>
    </source>
</evidence>
<feature type="repeat" description="Pumilio" evidence="2">
    <location>
        <begin position="138"/>
        <end position="174"/>
    </location>
</feature>
<evidence type="ECO:0000313" key="4">
    <source>
        <dbReference type="EMBL" id="KAK6971808.1"/>
    </source>
</evidence>
<dbReference type="InterPro" id="IPR011989">
    <property type="entry name" value="ARM-like"/>
</dbReference>
<dbReference type="EMBL" id="JAWWNJ010000204">
    <property type="protein sequence ID" value="KAK6971808.1"/>
    <property type="molecule type" value="Genomic_DNA"/>
</dbReference>
<feature type="repeat" description="Pumilio" evidence="2">
    <location>
        <begin position="245"/>
        <end position="281"/>
    </location>
</feature>
<dbReference type="Pfam" id="PF00806">
    <property type="entry name" value="PUF"/>
    <property type="match status" value="6"/>
</dbReference>
<name>A0AAV9Z5D4_9AGAR</name>
<dbReference type="GO" id="GO:0003730">
    <property type="term" value="F:mRNA 3'-UTR binding"/>
    <property type="evidence" value="ECO:0007669"/>
    <property type="project" value="TreeGrafter"/>
</dbReference>
<dbReference type="PROSITE" id="PS50302">
    <property type="entry name" value="PUM"/>
    <property type="match status" value="6"/>
</dbReference>
<keyword evidence="1" id="KW-0677">Repeat</keyword>
<dbReference type="SMART" id="SM00025">
    <property type="entry name" value="Pumilio"/>
    <property type="match status" value="7"/>
</dbReference>
<feature type="repeat" description="Pumilio" evidence="2">
    <location>
        <begin position="282"/>
        <end position="319"/>
    </location>
</feature>
<dbReference type="PANTHER" id="PTHR12537">
    <property type="entry name" value="RNA BINDING PROTEIN PUMILIO-RELATED"/>
    <property type="match status" value="1"/>
</dbReference>
<sequence>MLPNLQPHSGPFVIWVPAWTQATYYQHNLDTTQPVTHPPHMLDSVPETRGWLRHQAAATSADLLEQHRPTTSSLRSDTLSSFLMTRKMQNWKLKASLTGLLDIAGHITEFSGDRIGSRFIQTQMETASLEELKGVFHEIVPYSTLQLIQDIYGNHVIQKLFEYGTQDQTDAMLGIMEKHVFQLACHSYASFVVRKAVACGSPAQQSRIITHLKPHIMACVRHAIGHEVIQSLLRNLAPEALSFASIFTAEALRLASHPFGSRVLQCCFENLPNRQRSPLIEEVLNRGHLRELFLTQFGSYTIQWILEEGYPEEKGRVVAELRGRFLDMAKHKFASHICEKALLYYNSDASRALIDEILDSNSIRCMMRDQYAIDARSPDYVLQTALRIELGQRKKLLIENVEGELKKRQKLSRAYMNRVQFDSRLPFPGTPAISANPAECLELANNHVRLIRIWLRREQDLPLSSVLSGFITEDMIKTFEQYATQVQSLGLLGAFSLWLHLENIVWSPVLH</sequence>
<gene>
    <name evidence="4" type="ORF">R3P38DRAFT_3495519</name>
</gene>
<dbReference type="GO" id="GO:0000288">
    <property type="term" value="P:nuclear-transcribed mRNA catabolic process, deadenylation-dependent decay"/>
    <property type="evidence" value="ECO:0007669"/>
    <property type="project" value="TreeGrafter"/>
</dbReference>
<dbReference type="GO" id="GO:0005737">
    <property type="term" value="C:cytoplasm"/>
    <property type="evidence" value="ECO:0007669"/>
    <property type="project" value="TreeGrafter"/>
</dbReference>
<protein>
    <submittedName>
        <fullName evidence="4">Armadillo-type protein</fullName>
    </submittedName>
</protein>
<dbReference type="InterPro" id="IPR033133">
    <property type="entry name" value="PUM-HD"/>
</dbReference>
<feature type="repeat" description="Pumilio" evidence="2">
    <location>
        <begin position="175"/>
        <end position="210"/>
    </location>
</feature>
<keyword evidence="5" id="KW-1185">Reference proteome</keyword>
<dbReference type="Gene3D" id="1.25.10.10">
    <property type="entry name" value="Leucine-rich Repeat Variant"/>
    <property type="match status" value="1"/>
</dbReference>
<accession>A0AAV9Z5D4</accession>
<feature type="domain" description="PUM-HD" evidence="3">
    <location>
        <begin position="78"/>
        <end position="425"/>
    </location>
</feature>
<proteinExistence type="predicted"/>
<feature type="repeat" description="Pumilio" evidence="2">
    <location>
        <begin position="102"/>
        <end position="137"/>
    </location>
</feature>
<evidence type="ECO:0000256" key="2">
    <source>
        <dbReference type="PROSITE-ProRule" id="PRU00317"/>
    </source>
</evidence>
<dbReference type="InterPro" id="IPR001313">
    <property type="entry name" value="Pumilio_RNA-bd_rpt"/>
</dbReference>
<reference evidence="4 5" key="1">
    <citation type="journal article" date="2024" name="J Genomics">
        <title>Draft genome sequencing and assembly of Favolaschia claudopus CIRM-BRFM 2984 isolated from oak limbs.</title>
        <authorList>
            <person name="Navarro D."/>
            <person name="Drula E."/>
            <person name="Chaduli D."/>
            <person name="Cazenave R."/>
            <person name="Ahrendt S."/>
            <person name="Wang J."/>
            <person name="Lipzen A."/>
            <person name="Daum C."/>
            <person name="Barry K."/>
            <person name="Grigoriev I.V."/>
            <person name="Favel A."/>
            <person name="Rosso M.N."/>
            <person name="Martin F."/>
        </authorList>
    </citation>
    <scope>NUCLEOTIDE SEQUENCE [LARGE SCALE GENOMIC DNA]</scope>
    <source>
        <strain evidence="4 5">CIRM-BRFM 2984</strain>
    </source>
</reference>
<dbReference type="Proteomes" id="UP001362999">
    <property type="component" value="Unassembled WGS sequence"/>
</dbReference>
<dbReference type="PANTHER" id="PTHR12537:SF12">
    <property type="entry name" value="MATERNAL PROTEIN PUMILIO"/>
    <property type="match status" value="1"/>
</dbReference>
<evidence type="ECO:0000256" key="1">
    <source>
        <dbReference type="ARBA" id="ARBA00022737"/>
    </source>
</evidence>
<dbReference type="SUPFAM" id="SSF48371">
    <property type="entry name" value="ARM repeat"/>
    <property type="match status" value="1"/>
</dbReference>
<organism evidence="4 5">
    <name type="scientific">Favolaschia claudopus</name>
    <dbReference type="NCBI Taxonomy" id="2862362"/>
    <lineage>
        <taxon>Eukaryota</taxon>
        <taxon>Fungi</taxon>
        <taxon>Dikarya</taxon>
        <taxon>Basidiomycota</taxon>
        <taxon>Agaricomycotina</taxon>
        <taxon>Agaricomycetes</taxon>
        <taxon>Agaricomycetidae</taxon>
        <taxon>Agaricales</taxon>
        <taxon>Marasmiineae</taxon>
        <taxon>Mycenaceae</taxon>
        <taxon>Favolaschia</taxon>
    </lineage>
</organism>